<keyword evidence="1" id="KW-0472">Membrane</keyword>
<feature type="transmembrane region" description="Helical" evidence="1">
    <location>
        <begin position="104"/>
        <end position="132"/>
    </location>
</feature>
<feature type="transmembrane region" description="Helical" evidence="1">
    <location>
        <begin position="226"/>
        <end position="249"/>
    </location>
</feature>
<feature type="transmembrane region" description="Helical" evidence="1">
    <location>
        <begin position="47"/>
        <end position="71"/>
    </location>
</feature>
<comment type="caution">
    <text evidence="2">The sequence shown here is derived from an EMBL/GenBank/DDBJ whole genome shotgun (WGS) entry which is preliminary data.</text>
</comment>
<dbReference type="OrthoDB" id="8365310at2"/>
<feature type="transmembrane region" description="Helical" evidence="1">
    <location>
        <begin position="20"/>
        <end position="41"/>
    </location>
</feature>
<accession>A0A4Q2TEZ9</accession>
<dbReference type="AlphaFoldDB" id="A0A4Q2TEZ9"/>
<dbReference type="Proteomes" id="UP000291088">
    <property type="component" value="Unassembled WGS sequence"/>
</dbReference>
<protein>
    <submittedName>
        <fullName evidence="2">Uncharacterized protein</fullName>
    </submittedName>
</protein>
<evidence type="ECO:0000313" key="3">
    <source>
        <dbReference type="Proteomes" id="UP000291088"/>
    </source>
</evidence>
<keyword evidence="1" id="KW-1133">Transmembrane helix</keyword>
<reference evidence="2 3" key="1">
    <citation type="submission" date="2019-01" db="EMBL/GenBank/DDBJ databases">
        <authorList>
            <person name="Deng T."/>
        </authorList>
    </citation>
    <scope>NUCLEOTIDE SEQUENCE [LARGE SCALE GENOMIC DNA]</scope>
    <source>
        <strain evidence="2 3">F8825</strain>
    </source>
</reference>
<sequence length="261" mass="29301">MTDKSETFQNFRSSSQTKQITRFSPYLLLGTVPWLLLATVLRLNMKVAPGAVALLLLPLVQIVVFIAFLLASEKMISLSRGHTSLAELTVSAKARFACQVIWRLLLLFLVSVLLAIGIGVSGLQAATMWMGFDGLAYPWRQGPLQAWVAFISIVAFVFVLEKGSERDPRYLNLVRRLYEHRRSLLMSWVYISLFLMLATFVQGKIALLAGYLLSFTDIASIERVALIGYIAAFSYLRIWVVVAILTFSFRASYGRLGVKHQ</sequence>
<feature type="transmembrane region" description="Helical" evidence="1">
    <location>
        <begin position="144"/>
        <end position="163"/>
    </location>
</feature>
<dbReference type="RefSeq" id="WP_129331555.1">
    <property type="nucleotide sequence ID" value="NZ_SDVB01000191.1"/>
</dbReference>
<feature type="transmembrane region" description="Helical" evidence="1">
    <location>
        <begin position="184"/>
        <end position="214"/>
    </location>
</feature>
<proteinExistence type="predicted"/>
<evidence type="ECO:0000256" key="1">
    <source>
        <dbReference type="SAM" id="Phobius"/>
    </source>
</evidence>
<organism evidence="2 3">
    <name type="scientific">Ciceribacter ferrooxidans</name>
    <dbReference type="NCBI Taxonomy" id="2509717"/>
    <lineage>
        <taxon>Bacteria</taxon>
        <taxon>Pseudomonadati</taxon>
        <taxon>Pseudomonadota</taxon>
        <taxon>Alphaproteobacteria</taxon>
        <taxon>Hyphomicrobiales</taxon>
        <taxon>Rhizobiaceae</taxon>
        <taxon>Ciceribacter</taxon>
    </lineage>
</organism>
<evidence type="ECO:0000313" key="2">
    <source>
        <dbReference type="EMBL" id="RYC15614.1"/>
    </source>
</evidence>
<gene>
    <name evidence="2" type="ORF">EUU22_08305</name>
</gene>
<keyword evidence="3" id="KW-1185">Reference proteome</keyword>
<keyword evidence="1" id="KW-0812">Transmembrane</keyword>
<name>A0A4Q2TEZ9_9HYPH</name>
<dbReference type="EMBL" id="SDVB01000191">
    <property type="protein sequence ID" value="RYC15614.1"/>
    <property type="molecule type" value="Genomic_DNA"/>
</dbReference>